<keyword evidence="4" id="KW-0472">Membrane</keyword>
<protein>
    <recommendedName>
        <fullName evidence="7">Immunoglobulin V-set domain-containing protein</fullName>
    </recommendedName>
</protein>
<dbReference type="InterPro" id="IPR036179">
    <property type="entry name" value="Ig-like_dom_sf"/>
</dbReference>
<comment type="subcellular location">
    <subcellularLocation>
        <location evidence="1">Membrane</location>
    </subcellularLocation>
</comment>
<evidence type="ECO:0000256" key="2">
    <source>
        <dbReference type="ARBA" id="ARBA00022692"/>
    </source>
</evidence>
<keyword evidence="9" id="KW-1185">Reference proteome</keyword>
<evidence type="ECO:0000259" key="7">
    <source>
        <dbReference type="SMART" id="SM00406"/>
    </source>
</evidence>
<gene>
    <name evidence="8" type="ORF">GDO86_011527</name>
</gene>
<keyword evidence="2" id="KW-0812">Transmembrane</keyword>
<dbReference type="OrthoDB" id="8924181at2759"/>
<dbReference type="EMBL" id="JAACNH010000005">
    <property type="protein sequence ID" value="KAG8442751.1"/>
    <property type="molecule type" value="Genomic_DNA"/>
</dbReference>
<evidence type="ECO:0000313" key="8">
    <source>
        <dbReference type="EMBL" id="KAG8442751.1"/>
    </source>
</evidence>
<dbReference type="Proteomes" id="UP000812440">
    <property type="component" value="Chromosome 6"/>
</dbReference>
<dbReference type="PANTHER" id="PTHR19256:SF65">
    <property type="entry name" value="T CELL RECEPTOR GAMMA CONSTANT 1-RELATED"/>
    <property type="match status" value="1"/>
</dbReference>
<dbReference type="Pfam" id="PF07686">
    <property type="entry name" value="V-set"/>
    <property type="match status" value="1"/>
</dbReference>
<proteinExistence type="predicted"/>
<comment type="caution">
    <text evidence="8">The sequence shown here is derived from an EMBL/GenBank/DDBJ whole genome shotgun (WGS) entry which is preliminary data.</text>
</comment>
<keyword evidence="6" id="KW-0393">Immunoglobulin domain</keyword>
<organism evidence="8 9">
    <name type="scientific">Hymenochirus boettgeri</name>
    <name type="common">Congo dwarf clawed frog</name>
    <dbReference type="NCBI Taxonomy" id="247094"/>
    <lineage>
        <taxon>Eukaryota</taxon>
        <taxon>Metazoa</taxon>
        <taxon>Chordata</taxon>
        <taxon>Craniata</taxon>
        <taxon>Vertebrata</taxon>
        <taxon>Euteleostomi</taxon>
        <taxon>Amphibia</taxon>
        <taxon>Batrachia</taxon>
        <taxon>Anura</taxon>
        <taxon>Pipoidea</taxon>
        <taxon>Pipidae</taxon>
        <taxon>Pipinae</taxon>
        <taxon>Hymenochirus</taxon>
    </lineage>
</organism>
<dbReference type="GO" id="GO:0016020">
    <property type="term" value="C:membrane"/>
    <property type="evidence" value="ECO:0007669"/>
    <property type="project" value="UniProtKB-SubCell"/>
</dbReference>
<evidence type="ECO:0000256" key="3">
    <source>
        <dbReference type="ARBA" id="ARBA00022989"/>
    </source>
</evidence>
<feature type="domain" description="Immunoglobulin V-set" evidence="7">
    <location>
        <begin position="1"/>
        <end position="74"/>
    </location>
</feature>
<dbReference type="InterPro" id="IPR013106">
    <property type="entry name" value="Ig_V-set"/>
</dbReference>
<feature type="non-terminal residue" evidence="8">
    <location>
        <position position="1"/>
    </location>
</feature>
<evidence type="ECO:0000256" key="1">
    <source>
        <dbReference type="ARBA" id="ARBA00004370"/>
    </source>
</evidence>
<evidence type="ECO:0000313" key="9">
    <source>
        <dbReference type="Proteomes" id="UP000812440"/>
    </source>
</evidence>
<evidence type="ECO:0000256" key="5">
    <source>
        <dbReference type="ARBA" id="ARBA00023170"/>
    </source>
</evidence>
<dbReference type="SUPFAM" id="SSF48726">
    <property type="entry name" value="Immunoglobulin"/>
    <property type="match status" value="1"/>
</dbReference>
<dbReference type="SMART" id="SM00406">
    <property type="entry name" value="IGv"/>
    <property type="match status" value="1"/>
</dbReference>
<accession>A0A8T2JJH3</accession>
<keyword evidence="3" id="KW-1133">Transmembrane helix</keyword>
<reference evidence="8" key="1">
    <citation type="thesis" date="2020" institute="ProQuest LLC" country="789 East Eisenhower Parkway, Ann Arbor, MI, USA">
        <title>Comparative Genomics and Chromosome Evolution.</title>
        <authorList>
            <person name="Mudd A.B."/>
        </authorList>
    </citation>
    <scope>NUCLEOTIDE SEQUENCE</scope>
    <source>
        <strain evidence="8">Female2</strain>
        <tissue evidence="8">Blood</tissue>
    </source>
</reference>
<sequence>SAWIQCQTSTCIAIHWYQQKENKIKRIFYYYRSNSIYDDGFSKTKFSSEVRNNIYFLVIQDINTEDEGIYYCACWD</sequence>
<keyword evidence="5" id="KW-0675">Receptor</keyword>
<dbReference type="AlphaFoldDB" id="A0A8T2JJH3"/>
<dbReference type="PANTHER" id="PTHR19256">
    <property type="entry name" value="T-CELL RECEPTOR GAMMA CHAIN"/>
    <property type="match status" value="1"/>
</dbReference>
<name>A0A8T2JJH3_9PIPI</name>
<dbReference type="Gene3D" id="2.60.40.10">
    <property type="entry name" value="Immunoglobulins"/>
    <property type="match status" value="1"/>
</dbReference>
<dbReference type="InterPro" id="IPR013783">
    <property type="entry name" value="Ig-like_fold"/>
</dbReference>
<feature type="non-terminal residue" evidence="8">
    <location>
        <position position="76"/>
    </location>
</feature>
<dbReference type="InterPro" id="IPR051117">
    <property type="entry name" value="TRG_var/const_region"/>
</dbReference>
<evidence type="ECO:0000256" key="6">
    <source>
        <dbReference type="ARBA" id="ARBA00023319"/>
    </source>
</evidence>
<evidence type="ECO:0000256" key="4">
    <source>
        <dbReference type="ARBA" id="ARBA00023136"/>
    </source>
</evidence>